<dbReference type="Gene3D" id="1.10.1070.11">
    <property type="entry name" value="Phosphatidylinositol 3-/4-kinase, catalytic domain"/>
    <property type="match status" value="1"/>
</dbReference>
<dbReference type="InterPro" id="IPR000403">
    <property type="entry name" value="PI3/4_kinase_cat_dom"/>
</dbReference>
<dbReference type="SUPFAM" id="SSF56112">
    <property type="entry name" value="Protein kinase-like (PK-like)"/>
    <property type="match status" value="1"/>
</dbReference>
<dbReference type="GO" id="GO:0005634">
    <property type="term" value="C:nucleus"/>
    <property type="evidence" value="ECO:0007669"/>
    <property type="project" value="TreeGrafter"/>
</dbReference>
<dbReference type="PANTHER" id="PTHR11139">
    <property type="entry name" value="ATAXIA TELANGIECTASIA MUTATED ATM -RELATED"/>
    <property type="match status" value="1"/>
</dbReference>
<dbReference type="InterPro" id="IPR014009">
    <property type="entry name" value="PIK_FAT"/>
</dbReference>
<protein>
    <submittedName>
        <fullName evidence="6">Probable Transcription-associated protein 1</fullName>
    </submittedName>
</protein>
<evidence type="ECO:0000259" key="5">
    <source>
        <dbReference type="PROSITE" id="PS51190"/>
    </source>
</evidence>
<evidence type="ECO:0000256" key="1">
    <source>
        <dbReference type="ARBA" id="ARBA00007234"/>
    </source>
</evidence>
<dbReference type="Pfam" id="PF00454">
    <property type="entry name" value="PI3_PI4_kinase"/>
    <property type="match status" value="1"/>
</dbReference>
<feature type="compositionally biased region" description="Low complexity" evidence="2">
    <location>
        <begin position="3234"/>
        <end position="3254"/>
    </location>
</feature>
<dbReference type="EMBL" id="UFAJ01000207">
    <property type="protein sequence ID" value="SSD59798.1"/>
    <property type="molecule type" value="Genomic_DNA"/>
</dbReference>
<dbReference type="InterPro" id="IPR046805">
    <property type="entry name" value="Tra1_ring"/>
</dbReference>
<dbReference type="GO" id="GO:0006355">
    <property type="term" value="P:regulation of DNA-templated transcription"/>
    <property type="evidence" value="ECO:0007669"/>
    <property type="project" value="TreeGrafter"/>
</dbReference>
<accession>A0A376B535</accession>
<name>A0A376B535_9ASCO</name>
<dbReference type="InterPro" id="IPR003152">
    <property type="entry name" value="FATC_dom"/>
</dbReference>
<keyword evidence="7" id="KW-1185">Reference proteome</keyword>
<dbReference type="InterPro" id="IPR050517">
    <property type="entry name" value="DDR_Repair_Kinase"/>
</dbReference>
<gene>
    <name evidence="6" type="ORF">SCODWIG_01559</name>
</gene>
<dbReference type="SMART" id="SM00146">
    <property type="entry name" value="PI3Kc"/>
    <property type="match status" value="1"/>
</dbReference>
<dbReference type="GO" id="GO:0035267">
    <property type="term" value="C:NuA4 histone acetyltransferase complex"/>
    <property type="evidence" value="ECO:0007669"/>
    <property type="project" value="TreeGrafter"/>
</dbReference>
<dbReference type="InterPro" id="IPR016024">
    <property type="entry name" value="ARM-type_fold"/>
</dbReference>
<evidence type="ECO:0000313" key="6">
    <source>
        <dbReference type="EMBL" id="SSD59798.1"/>
    </source>
</evidence>
<dbReference type="VEuPathDB" id="FungiDB:SCODWIG_01559"/>
<dbReference type="GO" id="GO:0006281">
    <property type="term" value="P:DNA repair"/>
    <property type="evidence" value="ECO:0007669"/>
    <property type="project" value="TreeGrafter"/>
</dbReference>
<feature type="region of interest" description="Disordered" evidence="2">
    <location>
        <begin position="3234"/>
        <end position="3261"/>
    </location>
</feature>
<dbReference type="InterPro" id="IPR011009">
    <property type="entry name" value="Kinase-like_dom_sf"/>
</dbReference>
<dbReference type="PROSITE" id="PS51189">
    <property type="entry name" value="FAT"/>
    <property type="match status" value="1"/>
</dbReference>
<sequence>MSYVEQIDTFVSRLITIQQEQKFESAQDTTDNKNENLSKELLILTELCDVVEVFNSSIQDNPYYLEKTIPILLEILQTTPISFKSNSIEHKIRNVVLETISRSTLNDQFEKHSLLVLKVLLEVLKQDNEENAVIAIKITTGLFKTYRTILVNEVDSFVAIILQMYDNISELVESAFPNSNANTIDNTNNSYIGNESNNNNNGNLLDPATNSTTSSDSMNEDLMLHSSDTNMSNTTNYHQAMKSFKVLIECPLCMVTLFSSYKQLVQTAFPSFIPLIIKLLMLQAEPQKLAREEALKSGRRCWTSVSPEIKNRSEYCNFTLAQVKATSFLAYVFIRGHVAEYLQNYVKIVPELVMRLLQDLPCEMSHARKELLHATRHILSTNYKKLFLPQLDLLFDEKVLLSDGFTVHETLRTLAYSMLADFIHNVRNELTLDYIEKTIRRYSKHMKDDTLALTVQVMSAKLLLNLMERIIKLGKDNPNDAVRARKLLMLIIESYTERLRWSNKQYDHIMHYHEQYEKNKNERVKGVQDKINSRNRETEEFVSKILKTDEFITPISNDVDQNGDTIMKNDAFTKYIDDYDISNYSPISIAPAPTSDPLKDISYLYKTILSFLKTIIHDIKIFNPPSNDFTNANPKVWYSMSRVFSYEEVLVFKTLFHEGISGMHFFCNSVSQPAVVDGKKKYFDITSPNMPVSASREARDIMDYFAVIFMQIDTPTFNEIVRSEIEFMYDSMVKDSALLHIAQSFLTSEVTSPNFTSILLNFLNKKLEGLGNADVNTANILIRLYKLSFMSVNLYPVTNEVVLLPHLNNLILDSLKYSTKVHEPLVYFYLIRTLFRSIGGGKFENLYRFIKPILQVLLQSLNRMILMARRPHERDLYVELCLTVPVRLSVLAPYLNYLMVPLVYALQGFPDLISQGLRTLELCIDNLTAEYFDPIIEPVYEKVIIALFKLLKPYPYNHQISHTTVRVLGKLGGRNRKFLKPPSDLKTQEALDIGVNALFEIYGINGEVPVSVTPGVKFALDILYDYRIDVHYRVQSFKYLSSILKLFLAKNSEINFDSYAVLVQRAVGCLSQQKLHLDVEFCDKVIKYPSKLANEQSLFLTLLESLFFAASVKECREESTILLKSIIDHICLIQVNNELNNKICQPDLFNIEMKQPDVYISTDVLVEALSSALGSYLEDTRTLAVEMLKHVKLVSKKIYGDSLMYKYSFIPKLMEKFIHDCYGDIYFTKSSGVLGIKVFLEELDFSVDFWKNYQLPLINGLLFVVKDTPVEAPSSICETSDLLICSILKKTCADLKVDDLMGKPIHDSLTEIVCELSCPHAKVRETSKKALETVSNVTNIPIANLMEVSKNFLLSPIFAKPLRALPFSMQIGNVDAITFCLSLPNSFLEFNEELYRLLHETIALVDADDESLASLHRVHEYKTSQQLVELRVVCIKLLSLALKNESFATSQQGATRFRILAVFFKAMLKPSNEIIDATYEGLKLVLSDNFKLPKELLQNGLKPMLMNLSYHEKLTVHGMRALSRVLELLIAHFKVEIGRKLLDHLDSWCSLNVLDNLFGKDIYDQPQTNVIYSIVDIFYLLPAQADMFLGDLLLKVMVLEKRLRLQLDSPFRVPLAKYLNRFHKSVILYFSKNLNSRPLVMLLCSIIRLEESKTLLADFEEQLETFIKFYITGISSNPSRCVSFFSNVIDIFLTLSEIKGDEWFLRHTDLLIKIRQIFILVVKTINTNNIYIDHLQLNQAIEKFQMFFLRHMELNNDHVDFFFEFIDFTFKVNIKLIPPIEKFIYKNIVSTDDKLLKMKYITKALNYATYNMKGKCTLFVLKKIVNNGLIYDGFIYGNLDNLIPATDSLDVNWLMCITDRIWRNTNLYSNNKVPGELDFLRFELLQLSACVIKWHPKITVELKKDIVKFGWSYIKLSDPLTKQAAYMLISYFISGFNVPTKIITQIFVALLRNQQVETRYMVRESLDLLAPVMYNRMFDMENSRIWVKWVRRVLSENNHNQNTTIYHFLTRHVSEFFPDRDHFVPNIISYLGKLVFLTSPTVESQVMAIDQAELILKWEKLSKKENNRTPLKILENEENEENKGNKGEFDPNQSTEKVEEGTGAIEAPETLDRKVEETPLGSTTLTTYQVPLPQREACITFLIRYLCASSHRVSEVELGIRALNIMSELISADFWPEVNVKLEFFEKFLISDDLSSPNILCYCLNALTVLAVVLDKKAPQLVVDDLPRILSLLDKCLHSEHQDIQIALQKVLRIILGAIKTCNVPIDTEQDSPAKNFITALTATISDDLRGSSSVAAGIMLSWSLFMYFDAKVDSLLPLLMKTFSKLCSDHLATSQPKDATTIEEARITTKFLEKVFYILSSKIGLLADSRRPFLSLVAMLIDRSMDQKFLKQVIYVCKNWTFSNEIFPTVKEKAAILTKMLAFEIRGEPILCKDFYSIVLDLFQNPNYANTELTVRMEQPFLVGTRIADIAIRKKLMSILNSSLEPDVHERLYYIVRDQNWEFISDYPWLNQALQLLYGAFNSEKKLRLESEYSLPELMTIEKSLPNNVAGNSTTEHTNTELFDFIKEHEKFMSGAATVKASDILEPLVDIFYQAPESIYSAWVSLFPIVYRTVRRNEKFGFVRSLVSLLSKDYHLRQKNSSVNVLKALLDGLSKVEALELPPHLVKYISTSHKTWYEGLNILESLQENNSIDNNKIAAANEDALLEMYISLQETDMFYGLWKRRAKFAETSTALSYEQIGLWDKAQQMYEAAQVKARSGALPYSKSEYALWEDDWIMCAEELQQWDILTELAKHEGFIDLLLECGWRVADWHADREALEQSIKSVMDVPTPRRQVFETFLALQKFADTKKGEQEVRKLCDEGVQLSLHKWCSLPNRYTEAHKGLLHGFQQYVEFLEAIQIYNNLASTNAQNLDAKTPEVKRILQCWRDRLPNIWDDVNIWNDLITWRQHVFQGINNTYLPLIPALQQNSNRNVTTHAYKGYHEIAWVINRFAHVARKHHMPDVCISQLARIYTLPNIEIQEAFLKLREQAKCHYQNMNELTTGLDVISNTNLVYFGTVQKAEFFTLKGMFLSKLRAYDEANQAFATAVQIDLNLGKAWAQWGYFNDRRLSENPENISYANNALSCYLQAAGLYKSSKTRKLLCRILWLIGIDDKTGCILGAFNSFRGEVPVWYWITFIPQLLTSLSHREANMVRQILIRIAKSYPQSLHFQLRTTKEDFAVIQRQTMAAVNNSHTTGSNNTTGNSMNPSNTSEGTGSGSLANKQPWEYLDELNGILKTAYPLLALSLESLVDQINNRVKSKSDEELFRMINVLLLDATFNYNRVPYPRNNVKLPANTEANLVRFSENLLPPHIRVKFNEDFIDNKPGFEAYIQKLRTWRNRLENKLDRLPRFENIERIYPHLNNFHHQKFEDIEIPGQYLLNKDNNAHFIKIARFMPQVEFVRSTHSIYRRLTIRGNDGSLHVFAVQHPAVRHSRREERIFQLFRLFNETLSKNVETKRRNILFTLPITVPLSPQVRIINDSCSYVTLHQIYDQYCLKTGLDRDAIQDFFTKQMNIAYDKDLPLPDVTAVKVEIFSAIQSTFLPNTVVKDYFITLFDDFESFWLFRKQFSAQYGAFCFMSYMLSINARYPHKIHIDSRSGNCFTLEMLPARYPYERVKQYNKNFEFNIPPDAPVFYNNEAVPFRLTPNIQKLIGDSAMEGIFSVAIFIIARALMEPENELNTYLSLFIRDEVVSWYSNLHRSITEDPKLLDIVSSNIDLIIRRVAQLGHLSSTPSVATQYVLDAISAAVTPRNLANTDISFMPYL</sequence>
<dbReference type="Pfam" id="PF02259">
    <property type="entry name" value="FAT"/>
    <property type="match status" value="1"/>
</dbReference>
<feature type="domain" description="PI3K/PI4K catalytic" evidence="3">
    <location>
        <begin position="3438"/>
        <end position="3795"/>
    </location>
</feature>
<evidence type="ECO:0000259" key="3">
    <source>
        <dbReference type="PROSITE" id="PS50290"/>
    </source>
</evidence>
<feature type="domain" description="FATC" evidence="5">
    <location>
        <begin position="3775"/>
        <end position="3807"/>
    </location>
</feature>
<dbReference type="PANTHER" id="PTHR11139:SF1">
    <property type="entry name" value="TRANSFORMATION_TRANSCRIPTION DOMAIN-ASSOCIATED PROTEIN"/>
    <property type="match status" value="1"/>
</dbReference>
<dbReference type="InterPro" id="IPR036940">
    <property type="entry name" value="PI3/4_kinase_cat_sf"/>
</dbReference>
<feature type="compositionally biased region" description="Low complexity" evidence="2">
    <location>
        <begin position="192"/>
        <end position="203"/>
    </location>
</feature>
<comment type="similarity">
    <text evidence="1">Belongs to the PI3/PI4-kinase family. TRA1 subfamily.</text>
</comment>
<dbReference type="FunFam" id="1.10.1070.11:FF:000044">
    <property type="entry name" value="NuA4 histone acetyltransferase subunit"/>
    <property type="match status" value="1"/>
</dbReference>
<dbReference type="Pfam" id="PF20175">
    <property type="entry name" value="Tra1_central"/>
    <property type="match status" value="1"/>
</dbReference>
<evidence type="ECO:0000259" key="4">
    <source>
        <dbReference type="PROSITE" id="PS51189"/>
    </source>
</evidence>
<dbReference type="Pfam" id="PF20206">
    <property type="entry name" value="Tra1_ring"/>
    <property type="match status" value="1"/>
</dbReference>
<dbReference type="SUPFAM" id="SSF48371">
    <property type="entry name" value="ARM repeat"/>
    <property type="match status" value="2"/>
</dbReference>
<feature type="domain" description="FAT" evidence="4">
    <location>
        <begin position="2666"/>
        <end position="3220"/>
    </location>
</feature>
<dbReference type="PROSITE" id="PS50290">
    <property type="entry name" value="PI3_4_KINASE_3"/>
    <property type="match status" value="1"/>
</dbReference>
<dbReference type="InterPro" id="IPR046807">
    <property type="entry name" value="Tra1_central"/>
</dbReference>
<feature type="region of interest" description="Disordered" evidence="2">
    <location>
        <begin position="2069"/>
        <end position="2118"/>
    </location>
</feature>
<dbReference type="InterPro" id="IPR003151">
    <property type="entry name" value="PIK-rel_kinase_FAT"/>
</dbReference>
<dbReference type="GO" id="GO:0000124">
    <property type="term" value="C:SAGA complex"/>
    <property type="evidence" value="ECO:0007669"/>
    <property type="project" value="TreeGrafter"/>
</dbReference>
<evidence type="ECO:0000313" key="7">
    <source>
        <dbReference type="Proteomes" id="UP000262825"/>
    </source>
</evidence>
<reference evidence="7" key="1">
    <citation type="submission" date="2018-06" db="EMBL/GenBank/DDBJ databases">
        <authorList>
            <person name="Guldener U."/>
        </authorList>
    </citation>
    <scope>NUCLEOTIDE SEQUENCE [LARGE SCALE GENOMIC DNA]</scope>
    <source>
        <strain evidence="7">UTAD17</strain>
    </source>
</reference>
<organism evidence="6 7">
    <name type="scientific">Saccharomycodes ludwigii</name>
    <dbReference type="NCBI Taxonomy" id="36035"/>
    <lineage>
        <taxon>Eukaryota</taxon>
        <taxon>Fungi</taxon>
        <taxon>Dikarya</taxon>
        <taxon>Ascomycota</taxon>
        <taxon>Saccharomycotina</taxon>
        <taxon>Saccharomycetes</taxon>
        <taxon>Saccharomycodales</taxon>
        <taxon>Saccharomycodaceae</taxon>
        <taxon>Saccharomycodes</taxon>
    </lineage>
</organism>
<evidence type="ECO:0000256" key="2">
    <source>
        <dbReference type="SAM" id="MobiDB-lite"/>
    </source>
</evidence>
<feature type="region of interest" description="Disordered" evidence="2">
    <location>
        <begin position="192"/>
        <end position="217"/>
    </location>
</feature>
<proteinExistence type="inferred from homology"/>
<dbReference type="Proteomes" id="UP000262825">
    <property type="component" value="Unassembled WGS sequence"/>
</dbReference>
<feature type="compositionally biased region" description="Polar residues" evidence="2">
    <location>
        <begin position="208"/>
        <end position="217"/>
    </location>
</feature>
<dbReference type="CDD" id="cd05163">
    <property type="entry name" value="PIKK_TRRAP"/>
    <property type="match status" value="1"/>
</dbReference>
<dbReference type="PROSITE" id="PS51190">
    <property type="entry name" value="FATC"/>
    <property type="match status" value="1"/>
</dbReference>